<gene>
    <name evidence="1" type="ORF">EVJ58_g4908</name>
</gene>
<proteinExistence type="predicted"/>
<dbReference type="Proteomes" id="UP000298390">
    <property type="component" value="Unassembled WGS sequence"/>
</dbReference>
<evidence type="ECO:0000313" key="1">
    <source>
        <dbReference type="EMBL" id="TFY60819.1"/>
    </source>
</evidence>
<protein>
    <submittedName>
        <fullName evidence="1">Uncharacterized protein</fullName>
    </submittedName>
</protein>
<reference evidence="1 2" key="1">
    <citation type="submission" date="2019-01" db="EMBL/GenBank/DDBJ databases">
        <title>Genome sequencing of the rare red list fungi Fomitopsis rosea.</title>
        <authorList>
            <person name="Buettner E."/>
            <person name="Kellner H."/>
        </authorList>
    </citation>
    <scope>NUCLEOTIDE SEQUENCE [LARGE SCALE GENOMIC DNA]</scope>
    <source>
        <strain evidence="1 2">DSM 105464</strain>
    </source>
</reference>
<comment type="caution">
    <text evidence="1">The sequence shown here is derived from an EMBL/GenBank/DDBJ whole genome shotgun (WGS) entry which is preliminary data.</text>
</comment>
<name>A0A4Y9YIN4_9APHY</name>
<evidence type="ECO:0000313" key="2">
    <source>
        <dbReference type="Proteomes" id="UP000298390"/>
    </source>
</evidence>
<sequence>MKLRELRDKFTHLGGTLMMMSMDNLRAIVRQMDDMFGLMRALTLSNERDNL</sequence>
<organism evidence="1 2">
    <name type="scientific">Rhodofomes roseus</name>
    <dbReference type="NCBI Taxonomy" id="34475"/>
    <lineage>
        <taxon>Eukaryota</taxon>
        <taxon>Fungi</taxon>
        <taxon>Dikarya</taxon>
        <taxon>Basidiomycota</taxon>
        <taxon>Agaricomycotina</taxon>
        <taxon>Agaricomycetes</taxon>
        <taxon>Polyporales</taxon>
        <taxon>Rhodofomes</taxon>
    </lineage>
</organism>
<dbReference type="AlphaFoldDB" id="A0A4Y9YIN4"/>
<accession>A0A4Y9YIN4</accession>
<dbReference type="EMBL" id="SEKV01000236">
    <property type="protein sequence ID" value="TFY60819.1"/>
    <property type="molecule type" value="Genomic_DNA"/>
</dbReference>